<dbReference type="PANTHER" id="PTHR43591:SF24">
    <property type="entry name" value="2-METHOXY-6-POLYPRENYL-1,4-BENZOQUINOL METHYLASE, MITOCHONDRIAL"/>
    <property type="match status" value="1"/>
</dbReference>
<accession>A0A9E7SW45</accession>
<keyword evidence="3" id="KW-1185">Reference proteome</keyword>
<proteinExistence type="predicted"/>
<evidence type="ECO:0000259" key="1">
    <source>
        <dbReference type="Pfam" id="PF08241"/>
    </source>
</evidence>
<dbReference type="GO" id="GO:0008757">
    <property type="term" value="F:S-adenosylmethionine-dependent methyltransferase activity"/>
    <property type="evidence" value="ECO:0007669"/>
    <property type="project" value="InterPro"/>
</dbReference>
<dbReference type="RefSeq" id="WP_254159876.1">
    <property type="nucleotide sequence ID" value="NZ_CP100355.1"/>
</dbReference>
<dbReference type="KEGG" id="sawl:NGM29_07680"/>
<reference evidence="2" key="1">
    <citation type="submission" date="2022-06" db="EMBL/GenBank/DDBJ databases">
        <title>Diverse halophilic archaea isolated from saline environments.</title>
        <authorList>
            <person name="Cui H.-L."/>
        </authorList>
    </citation>
    <scope>NUCLEOTIDE SEQUENCE</scope>
    <source>
        <strain evidence="2">WLHS1</strain>
    </source>
</reference>
<evidence type="ECO:0000313" key="2">
    <source>
        <dbReference type="EMBL" id="UTF55120.1"/>
    </source>
</evidence>
<dbReference type="Pfam" id="PF08241">
    <property type="entry name" value="Methyltransf_11"/>
    <property type="match status" value="1"/>
</dbReference>
<protein>
    <submittedName>
        <fullName evidence="2">Methyltransferase domain-containing protein</fullName>
    </submittedName>
</protein>
<sequence length="274" mass="29390">MLEQTEIQDEWTEIASGYDEYVTPSNMAIAEEALERLGLQPGTRVLDVAAGSGALSIPAARAGAQVLATDISPAMVERLEARARDEGLSTLEVRVMDGHALELEDDTFDIAGSQFGVMLFPDLPQGLDEMTRVTRPGGRVLLVTMGPPAEIEFLGFFIGAVKAIVPDFAGLPSDPPPLPFQVEDSEKLHEKLADAGLTEIRVETTNHRLAFHSGTQLWDWVTASNPIGADLVADLTAEQRKAAQTVLDDKLSERSDGSGPAMLNNTVNIAIGTK</sequence>
<dbReference type="SUPFAM" id="SSF53335">
    <property type="entry name" value="S-adenosyl-L-methionine-dependent methyltransferases"/>
    <property type="match status" value="1"/>
</dbReference>
<dbReference type="CDD" id="cd02440">
    <property type="entry name" value="AdoMet_MTases"/>
    <property type="match status" value="1"/>
</dbReference>
<evidence type="ECO:0000313" key="3">
    <source>
        <dbReference type="Proteomes" id="UP001056855"/>
    </source>
</evidence>
<dbReference type="Proteomes" id="UP001056855">
    <property type="component" value="Chromosome"/>
</dbReference>
<dbReference type="InterPro" id="IPR013216">
    <property type="entry name" value="Methyltransf_11"/>
</dbReference>
<keyword evidence="2" id="KW-0808">Transferase</keyword>
<dbReference type="PANTHER" id="PTHR43591">
    <property type="entry name" value="METHYLTRANSFERASE"/>
    <property type="match status" value="1"/>
</dbReference>
<dbReference type="GO" id="GO:0032259">
    <property type="term" value="P:methylation"/>
    <property type="evidence" value="ECO:0007669"/>
    <property type="project" value="UniProtKB-KW"/>
</dbReference>
<dbReference type="EMBL" id="CP100355">
    <property type="protein sequence ID" value="UTF55120.1"/>
    <property type="molecule type" value="Genomic_DNA"/>
</dbReference>
<dbReference type="InterPro" id="IPR029063">
    <property type="entry name" value="SAM-dependent_MTases_sf"/>
</dbReference>
<keyword evidence="2" id="KW-0489">Methyltransferase</keyword>
<organism evidence="2 3">
    <name type="scientific">Natronosalvus rutilus</name>
    <dbReference type="NCBI Taxonomy" id="2953753"/>
    <lineage>
        <taxon>Archaea</taxon>
        <taxon>Methanobacteriati</taxon>
        <taxon>Methanobacteriota</taxon>
        <taxon>Stenosarchaea group</taxon>
        <taxon>Halobacteria</taxon>
        <taxon>Halobacteriales</taxon>
        <taxon>Natrialbaceae</taxon>
        <taxon>Natronosalvus</taxon>
    </lineage>
</organism>
<name>A0A9E7SW45_9EURY</name>
<gene>
    <name evidence="2" type="ORF">NGM29_07680</name>
</gene>
<feature type="domain" description="Methyltransferase type 11" evidence="1">
    <location>
        <begin position="46"/>
        <end position="141"/>
    </location>
</feature>
<dbReference type="Gene3D" id="3.40.50.150">
    <property type="entry name" value="Vaccinia Virus protein VP39"/>
    <property type="match status" value="1"/>
</dbReference>
<dbReference type="AlphaFoldDB" id="A0A9E7SW45"/>
<dbReference type="GeneID" id="73289916"/>